<dbReference type="Pfam" id="PF01381">
    <property type="entry name" value="HTH_3"/>
    <property type="match status" value="1"/>
</dbReference>
<comment type="caution">
    <text evidence="3">The sequence shown here is derived from an EMBL/GenBank/DDBJ whole genome shotgun (WGS) entry which is preliminary data.</text>
</comment>
<feature type="region of interest" description="Disordered" evidence="1">
    <location>
        <begin position="51"/>
        <end position="75"/>
    </location>
</feature>
<feature type="domain" description="HTH cro/C1-type" evidence="2">
    <location>
        <begin position="1"/>
        <end position="47"/>
    </location>
</feature>
<dbReference type="AlphaFoldDB" id="A0A926JV24"/>
<accession>A0A926JV24</accession>
<keyword evidence="4" id="KW-1185">Reference proteome</keyword>
<proteinExistence type="predicted"/>
<evidence type="ECO:0000313" key="4">
    <source>
        <dbReference type="Proteomes" id="UP000653730"/>
    </source>
</evidence>
<dbReference type="InterPro" id="IPR001387">
    <property type="entry name" value="Cro/C1-type_HTH"/>
</dbReference>
<evidence type="ECO:0000313" key="3">
    <source>
        <dbReference type="EMBL" id="MBC9798092.1"/>
    </source>
</evidence>
<gene>
    <name evidence="3" type="ORF">IBL28_19130</name>
</gene>
<reference evidence="3 4" key="1">
    <citation type="submission" date="2020-09" db="EMBL/GenBank/DDBJ databases">
        <title>Sinomicrobium weinanense sp. nov., a halophilic bacteria isolated from saline-alkali soil.</title>
        <authorList>
            <person name="Wu P."/>
            <person name="Ren H."/>
            <person name="Mei Y."/>
            <person name="Liang Y."/>
            <person name="Chen Z."/>
        </authorList>
    </citation>
    <scope>NUCLEOTIDE SEQUENCE [LARGE SCALE GENOMIC DNA]</scope>
    <source>
        <strain evidence="3 4">FJxs</strain>
    </source>
</reference>
<dbReference type="InterPro" id="IPR010982">
    <property type="entry name" value="Lambda_DNA-bd_dom_sf"/>
</dbReference>
<sequence length="104" mass="11872">MSQEELAIELDISQTKLSNIESGTTKAVDFELVNKVRNLFEVSFEYFTETRQSHKKKHNQGKVAGNNYGTINNHPTPEALLKQVKALIGESLSKLERELRQNRN</sequence>
<organism evidence="3 4">
    <name type="scientific">Sinomicrobium weinanense</name>
    <dbReference type="NCBI Taxonomy" id="2842200"/>
    <lineage>
        <taxon>Bacteria</taxon>
        <taxon>Pseudomonadati</taxon>
        <taxon>Bacteroidota</taxon>
        <taxon>Flavobacteriia</taxon>
        <taxon>Flavobacteriales</taxon>
        <taxon>Flavobacteriaceae</taxon>
        <taxon>Sinomicrobium</taxon>
    </lineage>
</organism>
<dbReference type="SUPFAM" id="SSF47413">
    <property type="entry name" value="lambda repressor-like DNA-binding domains"/>
    <property type="match status" value="1"/>
</dbReference>
<name>A0A926JV24_9FLAO</name>
<evidence type="ECO:0000256" key="1">
    <source>
        <dbReference type="SAM" id="MobiDB-lite"/>
    </source>
</evidence>
<evidence type="ECO:0000259" key="2">
    <source>
        <dbReference type="PROSITE" id="PS50943"/>
    </source>
</evidence>
<dbReference type="EMBL" id="JACVDC010000088">
    <property type="protein sequence ID" value="MBC9798092.1"/>
    <property type="molecule type" value="Genomic_DNA"/>
</dbReference>
<dbReference type="Proteomes" id="UP000653730">
    <property type="component" value="Unassembled WGS sequence"/>
</dbReference>
<protein>
    <submittedName>
        <fullName evidence="3">Helix-turn-helix transcriptional regulator</fullName>
    </submittedName>
</protein>
<dbReference type="GO" id="GO:0003677">
    <property type="term" value="F:DNA binding"/>
    <property type="evidence" value="ECO:0007669"/>
    <property type="project" value="InterPro"/>
</dbReference>
<dbReference type="Gene3D" id="1.10.260.40">
    <property type="entry name" value="lambda repressor-like DNA-binding domains"/>
    <property type="match status" value="1"/>
</dbReference>
<dbReference type="PROSITE" id="PS50943">
    <property type="entry name" value="HTH_CROC1"/>
    <property type="match status" value="1"/>
</dbReference>
<dbReference type="CDD" id="cd00093">
    <property type="entry name" value="HTH_XRE"/>
    <property type="match status" value="1"/>
</dbReference>